<proteinExistence type="inferred from homology"/>
<geneLocation type="mitochondrion" evidence="6"/>
<dbReference type="InterPro" id="IPR010979">
    <property type="entry name" value="Ribosomal_uS13-like_H2TH"/>
</dbReference>
<keyword evidence="6" id="KW-0496">Mitochondrion</keyword>
<feature type="region of interest" description="Disordered" evidence="5">
    <location>
        <begin position="98"/>
        <end position="121"/>
    </location>
</feature>
<name>A0A8E4G127_9CHLO</name>
<organism evidence="6">
    <name type="scientific">Medakamo hakoo</name>
    <dbReference type="NCBI Taxonomy" id="3113649"/>
    <lineage>
        <taxon>Eukaryota</taxon>
        <taxon>Viridiplantae</taxon>
        <taxon>Chlorophyta</taxon>
        <taxon>core chlorophytes</taxon>
        <taxon>Trebouxiophyceae</taxon>
        <taxon>Trebouxiophyceae incertae sedis</taxon>
        <taxon>Coccomyxaceae</taxon>
        <taxon>Medakamo</taxon>
    </lineage>
</organism>
<evidence type="ECO:0000256" key="1">
    <source>
        <dbReference type="ARBA" id="ARBA00008080"/>
    </source>
</evidence>
<evidence type="ECO:0000256" key="4">
    <source>
        <dbReference type="RuleBase" id="RU003830"/>
    </source>
</evidence>
<evidence type="ECO:0000313" key="6">
    <source>
        <dbReference type="EMBL" id="BCT02597.1"/>
    </source>
</evidence>
<dbReference type="Pfam" id="PF00416">
    <property type="entry name" value="Ribosomal_S13"/>
    <property type="match status" value="1"/>
</dbReference>
<dbReference type="AlphaFoldDB" id="A0A8E4G127"/>
<feature type="compositionally biased region" description="Basic residues" evidence="5">
    <location>
        <begin position="109"/>
        <end position="121"/>
    </location>
</feature>
<dbReference type="Gene3D" id="1.10.8.50">
    <property type="match status" value="1"/>
</dbReference>
<dbReference type="InterPro" id="IPR001892">
    <property type="entry name" value="Ribosomal_uS13"/>
</dbReference>
<keyword evidence="3 4" id="KW-0687">Ribonucleoprotein</keyword>
<dbReference type="GO" id="GO:0003723">
    <property type="term" value="F:RNA binding"/>
    <property type="evidence" value="ECO:0007669"/>
    <property type="project" value="InterPro"/>
</dbReference>
<evidence type="ECO:0000256" key="5">
    <source>
        <dbReference type="SAM" id="MobiDB-lite"/>
    </source>
</evidence>
<dbReference type="GO" id="GO:0006412">
    <property type="term" value="P:translation"/>
    <property type="evidence" value="ECO:0007669"/>
    <property type="project" value="InterPro"/>
</dbReference>
<sequence length="121" mass="13715">MIVLLNVPLKDSQRVSVALTQIFGINKSTAKEICSQLGFSDLIKVSDLTQNHQEKLSQALRQLYVVENEKLSLIRKQAQRLVSISSWRGIRLSQGLPCRGQRTHGNARTARKLNAHRVKRK</sequence>
<dbReference type="SUPFAM" id="SSF46946">
    <property type="entry name" value="S13-like H2TH domain"/>
    <property type="match status" value="1"/>
</dbReference>
<dbReference type="GO" id="GO:0015935">
    <property type="term" value="C:small ribosomal subunit"/>
    <property type="evidence" value="ECO:0007669"/>
    <property type="project" value="TreeGrafter"/>
</dbReference>
<dbReference type="PANTHER" id="PTHR10871">
    <property type="entry name" value="30S RIBOSOMAL PROTEIN S13/40S RIBOSOMAL PROTEIN S18"/>
    <property type="match status" value="1"/>
</dbReference>
<dbReference type="PIRSF" id="PIRSF002134">
    <property type="entry name" value="Ribosomal_S13"/>
    <property type="match status" value="1"/>
</dbReference>
<dbReference type="GO" id="GO:0005739">
    <property type="term" value="C:mitochondrion"/>
    <property type="evidence" value="ECO:0007669"/>
    <property type="project" value="TreeGrafter"/>
</dbReference>
<accession>A0A8E4G127</accession>
<dbReference type="PANTHER" id="PTHR10871:SF1">
    <property type="entry name" value="SMALL RIBOSOMAL SUBUNIT PROTEIN US13M"/>
    <property type="match status" value="1"/>
</dbReference>
<dbReference type="EMBL" id="LC604817">
    <property type="protein sequence ID" value="BCT02597.1"/>
    <property type="molecule type" value="Genomic_DNA"/>
</dbReference>
<dbReference type="PROSITE" id="PS50159">
    <property type="entry name" value="RIBOSOMAL_S13_2"/>
    <property type="match status" value="1"/>
</dbReference>
<gene>
    <name evidence="6" type="primary">rps13</name>
</gene>
<comment type="similarity">
    <text evidence="1 4">Belongs to the universal ribosomal protein uS13 family.</text>
</comment>
<dbReference type="GO" id="GO:0003735">
    <property type="term" value="F:structural constituent of ribosome"/>
    <property type="evidence" value="ECO:0007669"/>
    <property type="project" value="InterPro"/>
</dbReference>
<reference evidence="6" key="1">
    <citation type="submission" date="2021-02" db="EMBL/GenBank/DDBJ databases">
        <title>Organelle genome of a novel green alga in the class Trebouxiophyceae.</title>
        <authorList>
            <person name="Takusagawa M."/>
            <person name="Misumi O."/>
            <person name="Inui T.I."/>
            <person name="Kato S."/>
            <person name="Matsunaga S."/>
            <person name="Kuroiwa H."/>
            <person name="Kuroiwa T."/>
        </authorList>
    </citation>
    <scope>NUCLEOTIDE SEQUENCE</scope>
    <source>
        <strain evidence="6">311 I</strain>
    </source>
</reference>
<evidence type="ECO:0000256" key="2">
    <source>
        <dbReference type="ARBA" id="ARBA00022980"/>
    </source>
</evidence>
<keyword evidence="2 4" id="KW-0689">Ribosomal protein</keyword>
<evidence type="ECO:0000256" key="3">
    <source>
        <dbReference type="ARBA" id="ARBA00023274"/>
    </source>
</evidence>
<dbReference type="Gene3D" id="4.10.910.10">
    <property type="entry name" value="30s ribosomal protein s13, domain 2"/>
    <property type="match status" value="1"/>
</dbReference>
<protein>
    <submittedName>
        <fullName evidence="6">Ribosomal protein S13</fullName>
    </submittedName>
</protein>
<dbReference type="InterPro" id="IPR027437">
    <property type="entry name" value="Rbsml_uS13_C"/>
</dbReference>